<proteinExistence type="predicted"/>
<dbReference type="SUPFAM" id="SSF52283">
    <property type="entry name" value="Formate/glycerate dehydrogenase catalytic domain-like"/>
    <property type="match status" value="1"/>
</dbReference>
<reference evidence="4" key="1">
    <citation type="submission" date="2022-09" db="EMBL/GenBank/DDBJ databases">
        <title>Novel Mycoplasma species identified in domestic and wild animals.</title>
        <authorList>
            <person name="Volokhov D.V."/>
            <person name="Furtak V.A."/>
            <person name="Zagorodnyaya T.A."/>
        </authorList>
    </citation>
    <scope>NUCLEOTIDE SEQUENCE</scope>
    <source>
        <strain evidence="4">Oakley</strain>
    </source>
</reference>
<protein>
    <submittedName>
        <fullName evidence="4">D-2-hydroxyacid dehydrogenase</fullName>
    </submittedName>
</protein>
<dbReference type="InterPro" id="IPR006140">
    <property type="entry name" value="D-isomer_DH_NAD-bd"/>
</dbReference>
<evidence type="ECO:0000313" key="4">
    <source>
        <dbReference type="EMBL" id="MCV2232851.1"/>
    </source>
</evidence>
<comment type="caution">
    <text evidence="4">The sequence shown here is derived from an EMBL/GenBank/DDBJ whole genome shotgun (WGS) entry which is preliminary data.</text>
</comment>
<dbReference type="PANTHER" id="PTHR43333">
    <property type="entry name" value="2-HACID_DH_C DOMAIN-CONTAINING PROTEIN"/>
    <property type="match status" value="1"/>
</dbReference>
<name>A0ABT2Y7Y7_9MOLU</name>
<accession>A0ABT2Y7Y7</accession>
<evidence type="ECO:0000259" key="3">
    <source>
        <dbReference type="Pfam" id="PF02826"/>
    </source>
</evidence>
<dbReference type="PROSITE" id="PS00671">
    <property type="entry name" value="D_2_HYDROXYACID_DH_3"/>
    <property type="match status" value="1"/>
</dbReference>
<keyword evidence="5" id="KW-1185">Reference proteome</keyword>
<evidence type="ECO:0000256" key="1">
    <source>
        <dbReference type="ARBA" id="ARBA00023002"/>
    </source>
</evidence>
<dbReference type="CDD" id="cd05300">
    <property type="entry name" value="2-Hacid_dh_1"/>
    <property type="match status" value="1"/>
</dbReference>
<dbReference type="PANTHER" id="PTHR43333:SF1">
    <property type="entry name" value="D-ISOMER SPECIFIC 2-HYDROXYACID DEHYDROGENASE NAD-BINDING DOMAIN-CONTAINING PROTEIN"/>
    <property type="match status" value="1"/>
</dbReference>
<dbReference type="InterPro" id="IPR029753">
    <property type="entry name" value="D-isomer_DH_CS"/>
</dbReference>
<dbReference type="SUPFAM" id="SSF51735">
    <property type="entry name" value="NAD(P)-binding Rossmann-fold domains"/>
    <property type="match status" value="1"/>
</dbReference>
<keyword evidence="1" id="KW-0560">Oxidoreductase</keyword>
<sequence length="305" mass="35030">MKIFIQPRILEATYIEQLKARFPMIQFVDMVDPSIEVAIVYPHFLNKDNLSVLPKLKWAQSLMVGYNQVDQTSLKQRNIMFTNAKDVYAITIAEDIITKILVINRNVKKYIHQMDEGVWKPHRFEPEIYGSTIGFLGSGSLANAAAIRLKSFGAKMITYRKSDFPNPVFDETYTGEDGLKQLLQQSDYVVITLPLNEYTQKLMNREKFSWMKKDAVLINVGRGEVVDQDALIEALQQGKLRGAGLDVMTPEPLPKESPLWYMDHVYITPHNAPSSPYMMSRLYDLLEDNIARYLSQKPLKNIVTF</sequence>
<evidence type="ECO:0000256" key="2">
    <source>
        <dbReference type="ARBA" id="ARBA00023027"/>
    </source>
</evidence>
<dbReference type="InterPro" id="IPR036291">
    <property type="entry name" value="NAD(P)-bd_dom_sf"/>
</dbReference>
<evidence type="ECO:0000313" key="5">
    <source>
        <dbReference type="Proteomes" id="UP001177160"/>
    </source>
</evidence>
<feature type="domain" description="D-isomer specific 2-hydroxyacid dehydrogenase NAD-binding" evidence="3">
    <location>
        <begin position="99"/>
        <end position="272"/>
    </location>
</feature>
<dbReference type="Pfam" id="PF02826">
    <property type="entry name" value="2-Hacid_dh_C"/>
    <property type="match status" value="1"/>
</dbReference>
<dbReference type="EMBL" id="JAOVQM010000011">
    <property type="protein sequence ID" value="MCV2232851.1"/>
    <property type="molecule type" value="Genomic_DNA"/>
</dbReference>
<dbReference type="Proteomes" id="UP001177160">
    <property type="component" value="Unassembled WGS sequence"/>
</dbReference>
<dbReference type="Gene3D" id="3.40.50.720">
    <property type="entry name" value="NAD(P)-binding Rossmann-like Domain"/>
    <property type="match status" value="2"/>
</dbReference>
<keyword evidence="2" id="KW-0520">NAD</keyword>
<organism evidence="4 5">
    <name type="scientific">Paracholeplasma manati</name>
    <dbReference type="NCBI Taxonomy" id="591373"/>
    <lineage>
        <taxon>Bacteria</taxon>
        <taxon>Bacillati</taxon>
        <taxon>Mycoplasmatota</taxon>
        <taxon>Mollicutes</taxon>
        <taxon>Acholeplasmatales</taxon>
        <taxon>Acholeplasmataceae</taxon>
        <taxon>Paracholeplasma</taxon>
    </lineage>
</organism>
<gene>
    <name evidence="4" type="ORF">N7548_08465</name>
</gene>
<dbReference type="RefSeq" id="WP_263609040.1">
    <property type="nucleotide sequence ID" value="NZ_JAOVQM010000011.1"/>
</dbReference>